<dbReference type="STRING" id="551996.SAMN05192573_102519"/>
<dbReference type="InterPro" id="IPR043744">
    <property type="entry name" value="DUF5689"/>
</dbReference>
<dbReference type="EMBL" id="FNCG01000002">
    <property type="protein sequence ID" value="SDG20750.1"/>
    <property type="molecule type" value="Genomic_DNA"/>
</dbReference>
<organism evidence="2 3">
    <name type="scientific">Mucilaginibacter gossypii</name>
    <dbReference type="NCBI Taxonomy" id="551996"/>
    <lineage>
        <taxon>Bacteria</taxon>
        <taxon>Pseudomonadati</taxon>
        <taxon>Bacteroidota</taxon>
        <taxon>Sphingobacteriia</taxon>
        <taxon>Sphingobacteriales</taxon>
        <taxon>Sphingobacteriaceae</taxon>
        <taxon>Mucilaginibacter</taxon>
    </lineage>
</organism>
<sequence>MKKIYLLLVLATAIGINSCKKNNYAEGSLSPIIAVVDLKGIYKGSDVVLNSTNMGGAKEIVGVVISNAAAGNSPAGVLVVQNNRRNAVRGISLEIGNAAANYVPGDSVIVQVEGATLTKVNGSMRVKGLTESSVNKVATNKAVKVQSVPSATLLASPDVYEGTLVTIAKAVTDPEPQQGETYAGDKTLNDGFGKIIMHTEANAAFATTELPFSANFTGIPFAITSGTDTKMQLWPRTIDDVFTLAATKPSPIIITGYLTNPSGSDADYEYIQFKATKDIDFAVTNYAVVTCNNAGTNPAPANGWAQGLAKTYKFDLTSGTVKKGQFFYVGGNKNIWGKGSTDISSSNWINSTMYAEVPGADFGNVTTNLLANSGNVAGVSVFAGTTVSAASVPLDVIMYGGGGTVYSAGPPEIGYRITNTDYYSTINPVTRTDQGFYGGGTNTSKLTLPTDGLFSQLGGVYDALTGRWVSGRTVTSVPLTLTSPISAIETATGVTTIQN</sequence>
<dbReference type="Pfam" id="PF18942">
    <property type="entry name" value="DUF5689"/>
    <property type="match status" value="1"/>
</dbReference>
<accession>A0A1G7SEX5</accession>
<gene>
    <name evidence="2" type="ORF">SAMN05192573_102519</name>
</gene>
<reference evidence="3" key="1">
    <citation type="submission" date="2016-10" db="EMBL/GenBank/DDBJ databases">
        <authorList>
            <person name="Varghese N."/>
            <person name="Submissions S."/>
        </authorList>
    </citation>
    <scope>NUCLEOTIDE SEQUENCE [LARGE SCALE GENOMIC DNA]</scope>
    <source>
        <strain evidence="3">Gh-67</strain>
    </source>
</reference>
<dbReference type="RefSeq" id="WP_091163393.1">
    <property type="nucleotide sequence ID" value="NZ_FNCG01000002.1"/>
</dbReference>
<feature type="domain" description="DUF5689" evidence="1">
    <location>
        <begin position="33"/>
        <end position="241"/>
    </location>
</feature>
<dbReference type="Proteomes" id="UP000199705">
    <property type="component" value="Unassembled WGS sequence"/>
</dbReference>
<evidence type="ECO:0000259" key="1">
    <source>
        <dbReference type="Pfam" id="PF18942"/>
    </source>
</evidence>
<evidence type="ECO:0000313" key="2">
    <source>
        <dbReference type="EMBL" id="SDG20750.1"/>
    </source>
</evidence>
<keyword evidence="3" id="KW-1185">Reference proteome</keyword>
<evidence type="ECO:0000313" key="3">
    <source>
        <dbReference type="Proteomes" id="UP000199705"/>
    </source>
</evidence>
<proteinExistence type="predicted"/>
<dbReference type="AlphaFoldDB" id="A0A1G7SEX5"/>
<protein>
    <recommendedName>
        <fullName evidence="1">DUF5689 domain-containing protein</fullName>
    </recommendedName>
</protein>
<name>A0A1G7SEX5_9SPHI</name>